<evidence type="ECO:0000313" key="11">
    <source>
        <dbReference type="Proteomes" id="UP000290218"/>
    </source>
</evidence>
<evidence type="ECO:0000313" key="10">
    <source>
        <dbReference type="EMBL" id="RXK56019.1"/>
    </source>
</evidence>
<evidence type="ECO:0000256" key="8">
    <source>
        <dbReference type="SAM" id="Phobius"/>
    </source>
</evidence>
<feature type="transmembrane region" description="Helical" evidence="8">
    <location>
        <begin position="113"/>
        <end position="131"/>
    </location>
</feature>
<dbReference type="OrthoDB" id="9792771at2"/>
<feature type="transmembrane region" description="Helical" evidence="8">
    <location>
        <begin position="325"/>
        <end position="343"/>
    </location>
</feature>
<reference evidence="10 11" key="1">
    <citation type="submission" date="2019-01" db="EMBL/GenBank/DDBJ databases">
        <title>Lacunisphaera sp. strain TWA-58.</title>
        <authorList>
            <person name="Chen W.-M."/>
        </authorList>
    </citation>
    <scope>NUCLEOTIDE SEQUENCE [LARGE SCALE GENOMIC DNA]</scope>
    <source>
        <strain evidence="10 11">TWA-58</strain>
    </source>
</reference>
<evidence type="ECO:0000256" key="6">
    <source>
        <dbReference type="ARBA" id="ARBA00022989"/>
    </source>
</evidence>
<dbReference type="RefSeq" id="WP_129047386.1">
    <property type="nucleotide sequence ID" value="NZ_SDHX01000001.1"/>
</dbReference>
<dbReference type="EMBL" id="SDHX01000001">
    <property type="protein sequence ID" value="RXK56019.1"/>
    <property type="molecule type" value="Genomic_DNA"/>
</dbReference>
<dbReference type="InterPro" id="IPR050297">
    <property type="entry name" value="LipidA_mod_glycosyltrf_83"/>
</dbReference>
<dbReference type="InterPro" id="IPR019962">
    <property type="entry name" value="CHP03663"/>
</dbReference>
<dbReference type="GO" id="GO:0016763">
    <property type="term" value="F:pentosyltransferase activity"/>
    <property type="evidence" value="ECO:0007669"/>
    <property type="project" value="TreeGrafter"/>
</dbReference>
<accession>A0A4V1M6N5</accession>
<keyword evidence="2" id="KW-1003">Cell membrane</keyword>
<dbReference type="AlphaFoldDB" id="A0A4V1M6N5"/>
<dbReference type="Proteomes" id="UP000290218">
    <property type="component" value="Unassembled WGS sequence"/>
</dbReference>
<protein>
    <submittedName>
        <fullName evidence="10">TIGR03663 family protein</fullName>
    </submittedName>
</protein>
<feature type="transmembrane region" description="Helical" evidence="8">
    <location>
        <begin position="300"/>
        <end position="319"/>
    </location>
</feature>
<evidence type="ECO:0000256" key="7">
    <source>
        <dbReference type="ARBA" id="ARBA00023136"/>
    </source>
</evidence>
<feature type="transmembrane region" description="Helical" evidence="8">
    <location>
        <begin position="89"/>
        <end position="107"/>
    </location>
</feature>
<gene>
    <name evidence="10" type="ORF">ESB00_09110</name>
</gene>
<dbReference type="InterPro" id="IPR038731">
    <property type="entry name" value="RgtA/B/C-like"/>
</dbReference>
<organism evidence="10 11">
    <name type="scientific">Oleiharenicola lentus</name>
    <dbReference type="NCBI Taxonomy" id="2508720"/>
    <lineage>
        <taxon>Bacteria</taxon>
        <taxon>Pseudomonadati</taxon>
        <taxon>Verrucomicrobiota</taxon>
        <taxon>Opitutia</taxon>
        <taxon>Opitutales</taxon>
        <taxon>Opitutaceae</taxon>
        <taxon>Oleiharenicola</taxon>
    </lineage>
</organism>
<dbReference type="GO" id="GO:0009103">
    <property type="term" value="P:lipopolysaccharide biosynthetic process"/>
    <property type="evidence" value="ECO:0007669"/>
    <property type="project" value="UniProtKB-ARBA"/>
</dbReference>
<proteinExistence type="predicted"/>
<keyword evidence="3" id="KW-0328">Glycosyltransferase</keyword>
<dbReference type="PANTHER" id="PTHR33908">
    <property type="entry name" value="MANNOSYLTRANSFERASE YKCB-RELATED"/>
    <property type="match status" value="1"/>
</dbReference>
<evidence type="ECO:0000256" key="2">
    <source>
        <dbReference type="ARBA" id="ARBA00022475"/>
    </source>
</evidence>
<evidence type="ECO:0000259" key="9">
    <source>
        <dbReference type="Pfam" id="PF13231"/>
    </source>
</evidence>
<feature type="transmembrane region" description="Helical" evidence="8">
    <location>
        <begin position="138"/>
        <end position="155"/>
    </location>
</feature>
<comment type="subcellular location">
    <subcellularLocation>
        <location evidence="1">Cell membrane</location>
        <topology evidence="1">Multi-pass membrane protein</topology>
    </subcellularLocation>
</comment>
<feature type="transmembrane region" description="Helical" evidence="8">
    <location>
        <begin position="6"/>
        <end position="24"/>
    </location>
</feature>
<feature type="transmembrane region" description="Helical" evidence="8">
    <location>
        <begin position="274"/>
        <end position="293"/>
    </location>
</feature>
<keyword evidence="6 8" id="KW-1133">Transmembrane helix</keyword>
<dbReference type="Pfam" id="PF13231">
    <property type="entry name" value="PMT_2"/>
    <property type="match status" value="1"/>
</dbReference>
<keyword evidence="5 8" id="KW-0812">Transmembrane</keyword>
<evidence type="ECO:0000256" key="4">
    <source>
        <dbReference type="ARBA" id="ARBA00022679"/>
    </source>
</evidence>
<feature type="transmembrane region" description="Helical" evidence="8">
    <location>
        <begin position="161"/>
        <end position="194"/>
    </location>
</feature>
<evidence type="ECO:0000256" key="1">
    <source>
        <dbReference type="ARBA" id="ARBA00004651"/>
    </source>
</evidence>
<evidence type="ECO:0000256" key="3">
    <source>
        <dbReference type="ARBA" id="ARBA00022676"/>
    </source>
</evidence>
<feature type="transmembrane region" description="Helical" evidence="8">
    <location>
        <begin position="206"/>
        <end position="226"/>
    </location>
</feature>
<keyword evidence="11" id="KW-1185">Reference proteome</keyword>
<name>A0A4V1M6N5_9BACT</name>
<sequence length="477" mass="51901">MSPVWQRWLPLALIACFALGLRVWDLDRRPMHADEANQAVKAGQLLAGQGYTFDPADHHGPTLYYAVLPVAWLRGEHTLAQLSETTVRLVPAIAGTVAVLLLYFLALPLGHRPALLAAAFFTLSPPAVYYSRYFIQESLLLAFALGALFSGMQWWRSGRLGWALAAGVCAGLMQATKASAPLFVLAALAGLAVARPLPPAPAQIRRHLIFSLLMAVFVAGLFYSSFGTHFAGLGAAWDTYTTFGTRLAAGLTGHEKPWWYYFSLFGWRQEGGVITHQLGISLLALSGLVVALFSTKRTLLRGAAGFTVVLVLILSFASYKTPWHVIHLGPGLAILAAGALGAVPERWTQAGNLMAFVVLFTLSSQVKLTSFQRPADERNPYAYVHTSPDILKIRPLADASDGPVRVISEEVWPLPWYWRGLNNVGYWNTVPDDCDGTLVIASAGLAGQVEAKLKGRYTSSFVGLRPGFTLVVFKRQP</sequence>
<keyword evidence="7 8" id="KW-0472">Membrane</keyword>
<keyword evidence="4" id="KW-0808">Transferase</keyword>
<dbReference type="GO" id="GO:0005886">
    <property type="term" value="C:plasma membrane"/>
    <property type="evidence" value="ECO:0007669"/>
    <property type="project" value="UniProtKB-SubCell"/>
</dbReference>
<dbReference type="NCBIfam" id="TIGR03663">
    <property type="entry name" value="flippase activity-associated protein Agl23"/>
    <property type="match status" value="1"/>
</dbReference>
<dbReference type="PANTHER" id="PTHR33908:SF11">
    <property type="entry name" value="MEMBRANE PROTEIN"/>
    <property type="match status" value="1"/>
</dbReference>
<evidence type="ECO:0000256" key="5">
    <source>
        <dbReference type="ARBA" id="ARBA00022692"/>
    </source>
</evidence>
<comment type="caution">
    <text evidence="10">The sequence shown here is derived from an EMBL/GenBank/DDBJ whole genome shotgun (WGS) entry which is preliminary data.</text>
</comment>
<feature type="domain" description="Glycosyltransferase RgtA/B/C/D-like" evidence="9">
    <location>
        <begin position="77"/>
        <end position="217"/>
    </location>
</feature>